<evidence type="ECO:0000313" key="3">
    <source>
        <dbReference type="EMBL" id="QEG41491.1"/>
    </source>
</evidence>
<dbReference type="KEGG" id="rul:UC8_35140"/>
<keyword evidence="2" id="KW-0732">Signal</keyword>
<keyword evidence="1" id="KW-1133">Transmembrane helix</keyword>
<dbReference type="AlphaFoldDB" id="A0A5B9R4T3"/>
<name>A0A5B9R4T3_9BACT</name>
<organism evidence="3 4">
    <name type="scientific">Roseimaritima ulvae</name>
    <dbReference type="NCBI Taxonomy" id="980254"/>
    <lineage>
        <taxon>Bacteria</taxon>
        <taxon>Pseudomonadati</taxon>
        <taxon>Planctomycetota</taxon>
        <taxon>Planctomycetia</taxon>
        <taxon>Pirellulales</taxon>
        <taxon>Pirellulaceae</taxon>
        <taxon>Roseimaritima</taxon>
    </lineage>
</organism>
<dbReference type="RefSeq" id="WP_068134984.1">
    <property type="nucleotide sequence ID" value="NZ_CP042914.1"/>
</dbReference>
<evidence type="ECO:0000313" key="4">
    <source>
        <dbReference type="Proteomes" id="UP000325286"/>
    </source>
</evidence>
<proteinExistence type="predicted"/>
<dbReference type="EMBL" id="CP042914">
    <property type="protein sequence ID" value="QEG41491.1"/>
    <property type="molecule type" value="Genomic_DNA"/>
</dbReference>
<accession>A0A5B9R4T3</accession>
<feature type="transmembrane region" description="Helical" evidence="1">
    <location>
        <begin position="426"/>
        <end position="447"/>
    </location>
</feature>
<keyword evidence="1" id="KW-0472">Membrane</keyword>
<feature type="signal peptide" evidence="2">
    <location>
        <begin position="1"/>
        <end position="20"/>
    </location>
</feature>
<feature type="chain" id="PRO_5022660494" evidence="2">
    <location>
        <begin position="21"/>
        <end position="742"/>
    </location>
</feature>
<dbReference type="OrthoDB" id="269524at2"/>
<keyword evidence="4" id="KW-1185">Reference proteome</keyword>
<keyword evidence="1" id="KW-0812">Transmembrane</keyword>
<evidence type="ECO:0000256" key="1">
    <source>
        <dbReference type="SAM" id="Phobius"/>
    </source>
</evidence>
<feature type="transmembrane region" description="Helical" evidence="1">
    <location>
        <begin position="454"/>
        <end position="478"/>
    </location>
</feature>
<sequence precursor="true">MNRLLAIGLLVVCLAGIAEAQPAAPGVLADPWANQVGWQARLPPNSKRIDGFTLDIHAEQTLLVGYHPIRLTAHSTSKFPGDRTIEVHFQPLDGNFNSGPIGRIRSLIVCTLEMPQGATSVSKDVYLPHYNYDPTYTVRVIERGRVLPGYELTLGAPQRMAPYSTLQNRIGVLLPREAFAQVQSLAWQRTPDPTALLQALGTRSRMPLSSGLQWGGGPQPGFSLQPGFTVQAAGGNLIGTGDVALNPGPQWDRNQQKMLAAFPRIACVLPEQQLWDNWLAYESLDILLLPLPMLQRLSETDPKKATAIRHFAAAGGTLWLYGAEDEAAVDKVFKTAEDVGRRREREIWQKEKLLLPTGTRLKPYAAGRLVCIADEYPFPGKVADWKSLLGANERASIATVRRGVDPAFGDARFWNWVLPNVARPPVYAFLTLLGIFTISVGPVAYRFSSKLNRVYLMLLAAPVMAVLTTVLMIGYGLLSDGLGYQARIREVTWVDSASGTGLRWARSTYFAGIRPSDGLQFDADTAVYPYPQQQSQRNRIPKDETTAGKIVLSDQHQQLAYGFLPSRQQRQFVTFTPRDQLGGMTMAALDDDNPTTRQIRNRFDFTLRSLFLRDLQGDYWFVDQVDAFQTANAVRMDRLESGKQLRKMYSDHALELPVGFPRPGRETRNNFDLVWQAANGLSQPYRSMHDGMVEHHLRALLQIGGELPMGEFVALGDVTPDVLAREGADVSDSVHFCIGTWQ</sequence>
<gene>
    <name evidence="3" type="ORF">UC8_35140</name>
</gene>
<protein>
    <submittedName>
        <fullName evidence="3">Uncharacterized protein</fullName>
    </submittedName>
</protein>
<reference evidence="3 4" key="1">
    <citation type="submission" date="2019-08" db="EMBL/GenBank/DDBJ databases">
        <title>Deep-cultivation of Planctomycetes and their phenomic and genomic characterization uncovers novel biology.</title>
        <authorList>
            <person name="Wiegand S."/>
            <person name="Jogler M."/>
            <person name="Boedeker C."/>
            <person name="Pinto D."/>
            <person name="Vollmers J."/>
            <person name="Rivas-Marin E."/>
            <person name="Kohn T."/>
            <person name="Peeters S.H."/>
            <person name="Heuer A."/>
            <person name="Rast P."/>
            <person name="Oberbeckmann S."/>
            <person name="Bunk B."/>
            <person name="Jeske O."/>
            <person name="Meyerdierks A."/>
            <person name="Storesund J.E."/>
            <person name="Kallscheuer N."/>
            <person name="Luecker S."/>
            <person name="Lage O.M."/>
            <person name="Pohl T."/>
            <person name="Merkel B.J."/>
            <person name="Hornburger P."/>
            <person name="Mueller R.-W."/>
            <person name="Bruemmer F."/>
            <person name="Labrenz M."/>
            <person name="Spormann A.M."/>
            <person name="Op den Camp H."/>
            <person name="Overmann J."/>
            <person name="Amann R."/>
            <person name="Jetten M.S.M."/>
            <person name="Mascher T."/>
            <person name="Medema M.H."/>
            <person name="Devos D.P."/>
            <person name="Kaster A.-K."/>
            <person name="Ovreas L."/>
            <person name="Rohde M."/>
            <person name="Galperin M.Y."/>
            <person name="Jogler C."/>
        </authorList>
    </citation>
    <scope>NUCLEOTIDE SEQUENCE [LARGE SCALE GENOMIC DNA]</scope>
    <source>
        <strain evidence="3 4">UC8</strain>
    </source>
</reference>
<dbReference type="Proteomes" id="UP000325286">
    <property type="component" value="Chromosome"/>
</dbReference>
<evidence type="ECO:0000256" key="2">
    <source>
        <dbReference type="SAM" id="SignalP"/>
    </source>
</evidence>